<evidence type="ECO:0000313" key="3">
    <source>
        <dbReference type="Proteomes" id="UP001058974"/>
    </source>
</evidence>
<dbReference type="Pfam" id="PF24924">
    <property type="entry name" value="DUF7745"/>
    <property type="match status" value="1"/>
</dbReference>
<protein>
    <recommendedName>
        <fullName evidence="1">DUF7745 domain-containing protein</fullName>
    </recommendedName>
</protein>
<sequence length="96" mass="10804">MSLTNDDIVWYDSGLRSLDIIDSCGEFSNMPLISTQGGINYIPALARRQLGKGRSELGPRNRVALEDYTTWVKKRALELKMSYACERPRSLVVAKP</sequence>
<evidence type="ECO:0000259" key="1">
    <source>
        <dbReference type="Pfam" id="PF24924"/>
    </source>
</evidence>
<dbReference type="PANTHER" id="PTHR48154:SF1">
    <property type="entry name" value="PROTEIN, PUTATIVE-RELATED"/>
    <property type="match status" value="1"/>
</dbReference>
<dbReference type="Proteomes" id="UP001058974">
    <property type="component" value="Chromosome 2"/>
</dbReference>
<dbReference type="InterPro" id="IPR056647">
    <property type="entry name" value="DUF7745"/>
</dbReference>
<reference evidence="2 3" key="1">
    <citation type="journal article" date="2022" name="Nat. Genet.">
        <title>Improved pea reference genome and pan-genome highlight genomic features and evolutionary characteristics.</title>
        <authorList>
            <person name="Yang T."/>
            <person name="Liu R."/>
            <person name="Luo Y."/>
            <person name="Hu S."/>
            <person name="Wang D."/>
            <person name="Wang C."/>
            <person name="Pandey M.K."/>
            <person name="Ge S."/>
            <person name="Xu Q."/>
            <person name="Li N."/>
            <person name="Li G."/>
            <person name="Huang Y."/>
            <person name="Saxena R.K."/>
            <person name="Ji Y."/>
            <person name="Li M."/>
            <person name="Yan X."/>
            <person name="He Y."/>
            <person name="Liu Y."/>
            <person name="Wang X."/>
            <person name="Xiang C."/>
            <person name="Varshney R.K."/>
            <person name="Ding H."/>
            <person name="Gao S."/>
            <person name="Zong X."/>
        </authorList>
    </citation>
    <scope>NUCLEOTIDE SEQUENCE [LARGE SCALE GENOMIC DNA]</scope>
    <source>
        <strain evidence="2 3">cv. Zhongwan 6</strain>
    </source>
</reference>
<name>A0A9D5BAW6_PEA</name>
<comment type="caution">
    <text evidence="2">The sequence shown here is derived from an EMBL/GenBank/DDBJ whole genome shotgun (WGS) entry which is preliminary data.</text>
</comment>
<dbReference type="EMBL" id="JAMSHJ010000002">
    <property type="protein sequence ID" value="KAI5436146.1"/>
    <property type="molecule type" value="Genomic_DNA"/>
</dbReference>
<dbReference type="Gramene" id="Psat02G0255700-T1">
    <property type="protein sequence ID" value="KAI5436146.1"/>
    <property type="gene ID" value="KIW84_022557"/>
</dbReference>
<evidence type="ECO:0000313" key="2">
    <source>
        <dbReference type="EMBL" id="KAI5436146.1"/>
    </source>
</evidence>
<gene>
    <name evidence="2" type="ORF">KIW84_022557</name>
</gene>
<dbReference type="PANTHER" id="PTHR48154">
    <property type="entry name" value="PROTEIN, PUTATIVE-RELATED"/>
    <property type="match status" value="1"/>
</dbReference>
<organism evidence="2 3">
    <name type="scientific">Pisum sativum</name>
    <name type="common">Garden pea</name>
    <name type="synonym">Lathyrus oleraceus</name>
    <dbReference type="NCBI Taxonomy" id="3888"/>
    <lineage>
        <taxon>Eukaryota</taxon>
        <taxon>Viridiplantae</taxon>
        <taxon>Streptophyta</taxon>
        <taxon>Embryophyta</taxon>
        <taxon>Tracheophyta</taxon>
        <taxon>Spermatophyta</taxon>
        <taxon>Magnoliopsida</taxon>
        <taxon>eudicotyledons</taxon>
        <taxon>Gunneridae</taxon>
        <taxon>Pentapetalae</taxon>
        <taxon>rosids</taxon>
        <taxon>fabids</taxon>
        <taxon>Fabales</taxon>
        <taxon>Fabaceae</taxon>
        <taxon>Papilionoideae</taxon>
        <taxon>50 kb inversion clade</taxon>
        <taxon>NPAAA clade</taxon>
        <taxon>Hologalegina</taxon>
        <taxon>IRL clade</taxon>
        <taxon>Fabeae</taxon>
        <taxon>Lathyrus</taxon>
    </lineage>
</organism>
<dbReference type="AlphaFoldDB" id="A0A9D5BAW6"/>
<proteinExistence type="predicted"/>
<feature type="domain" description="DUF7745" evidence="1">
    <location>
        <begin position="1"/>
        <end position="52"/>
    </location>
</feature>
<keyword evidence="3" id="KW-1185">Reference proteome</keyword>
<accession>A0A9D5BAW6</accession>